<dbReference type="EMBL" id="JACGWL010000003">
    <property type="protein sequence ID" value="KAK4405768.1"/>
    <property type="molecule type" value="Genomic_DNA"/>
</dbReference>
<feature type="transmembrane region" description="Helical" evidence="1">
    <location>
        <begin position="347"/>
        <end position="374"/>
    </location>
</feature>
<keyword evidence="3" id="KW-1185">Reference proteome</keyword>
<sequence>MSQESTQEITLEINDMLGSLSYPESKPSIFKVDDHLRTAGRDNDYDPEALAIGPYHHGKSGLQNMDQLKIWYLKQLLSRRNETVERYVIAVAAMEERARRCYAEPVDLDGHKFIKMMVLDGCFLIELLRYHSMKDLRTADDPIFKNERILSQLHHDIMLLENQLPFFVLNQLFNMTKIEDSRDDIIGLVLCFIDGMFLNVAVSKVYQKLPTQNIDHLCSLIHEICCLPFVGTILHKNVGKSQFRNLIAYEQYMPDCEARYVSDYTFFMHCLIRTPEDVRLLCYYGIIGNWLGDDKEICEMFNRLGKNILTSTKFSYAQIFSDVNCECQRRSNSWITNLRRNYFGSSWSIISLLAAIALLILTLLQTLYTILSYYNHIVISFRYMRMHACALKFVDEMDASNFLTLGATHACSSGTRLAVVLLACAAIFLRANPLLTGLASQSCCRFFLFRKNPLEAYAQVIPSPALSITAAEVVSRGRNNLFMSHME</sequence>
<reference evidence="2" key="2">
    <citation type="journal article" date="2024" name="Plant">
        <title>Genomic evolution and insights into agronomic trait innovations of Sesamum species.</title>
        <authorList>
            <person name="Miao H."/>
            <person name="Wang L."/>
            <person name="Qu L."/>
            <person name="Liu H."/>
            <person name="Sun Y."/>
            <person name="Le M."/>
            <person name="Wang Q."/>
            <person name="Wei S."/>
            <person name="Zheng Y."/>
            <person name="Lin W."/>
            <person name="Duan Y."/>
            <person name="Cao H."/>
            <person name="Xiong S."/>
            <person name="Wang X."/>
            <person name="Wei L."/>
            <person name="Li C."/>
            <person name="Ma Q."/>
            <person name="Ju M."/>
            <person name="Zhao R."/>
            <person name="Li G."/>
            <person name="Mu C."/>
            <person name="Tian Q."/>
            <person name="Mei H."/>
            <person name="Zhang T."/>
            <person name="Gao T."/>
            <person name="Zhang H."/>
        </authorList>
    </citation>
    <scope>NUCLEOTIDE SEQUENCE</scope>
    <source>
        <strain evidence="2">K16</strain>
    </source>
</reference>
<evidence type="ECO:0000256" key="1">
    <source>
        <dbReference type="SAM" id="Phobius"/>
    </source>
</evidence>
<reference evidence="2" key="1">
    <citation type="submission" date="2020-06" db="EMBL/GenBank/DDBJ databases">
        <authorList>
            <person name="Li T."/>
            <person name="Hu X."/>
            <person name="Zhang T."/>
            <person name="Song X."/>
            <person name="Zhang H."/>
            <person name="Dai N."/>
            <person name="Sheng W."/>
            <person name="Hou X."/>
            <person name="Wei L."/>
        </authorList>
    </citation>
    <scope>NUCLEOTIDE SEQUENCE</scope>
    <source>
        <strain evidence="2">K16</strain>
        <tissue evidence="2">Leaf</tissue>
    </source>
</reference>
<accession>A0AAE2C1Q0</accession>
<proteinExistence type="predicted"/>
<keyword evidence="1" id="KW-1133">Transmembrane helix</keyword>
<comment type="caution">
    <text evidence="2">The sequence shown here is derived from an EMBL/GenBank/DDBJ whole genome shotgun (WGS) entry which is preliminary data.</text>
</comment>
<dbReference type="PANTHER" id="PTHR31170">
    <property type="entry name" value="BNAC04G53230D PROTEIN"/>
    <property type="match status" value="1"/>
</dbReference>
<dbReference type="AlphaFoldDB" id="A0AAE2C1Q0"/>
<evidence type="ECO:0000313" key="3">
    <source>
        <dbReference type="Proteomes" id="UP001289374"/>
    </source>
</evidence>
<dbReference type="Proteomes" id="UP001289374">
    <property type="component" value="Unassembled WGS sequence"/>
</dbReference>
<dbReference type="InterPro" id="IPR004158">
    <property type="entry name" value="DUF247_pln"/>
</dbReference>
<keyword evidence="1" id="KW-0472">Membrane</keyword>
<dbReference type="Pfam" id="PF03140">
    <property type="entry name" value="DUF247"/>
    <property type="match status" value="2"/>
</dbReference>
<protein>
    <submittedName>
        <fullName evidence="2">Uncharacterized protein</fullName>
    </submittedName>
</protein>
<name>A0AAE2C1Q0_9LAMI</name>
<gene>
    <name evidence="2" type="ORF">Sango_0583300</name>
</gene>
<organism evidence="2 3">
    <name type="scientific">Sesamum angolense</name>
    <dbReference type="NCBI Taxonomy" id="2727404"/>
    <lineage>
        <taxon>Eukaryota</taxon>
        <taxon>Viridiplantae</taxon>
        <taxon>Streptophyta</taxon>
        <taxon>Embryophyta</taxon>
        <taxon>Tracheophyta</taxon>
        <taxon>Spermatophyta</taxon>
        <taxon>Magnoliopsida</taxon>
        <taxon>eudicotyledons</taxon>
        <taxon>Gunneridae</taxon>
        <taxon>Pentapetalae</taxon>
        <taxon>asterids</taxon>
        <taxon>lamiids</taxon>
        <taxon>Lamiales</taxon>
        <taxon>Pedaliaceae</taxon>
        <taxon>Sesamum</taxon>
    </lineage>
</organism>
<dbReference type="PANTHER" id="PTHR31170:SF17">
    <property type="match status" value="1"/>
</dbReference>
<evidence type="ECO:0000313" key="2">
    <source>
        <dbReference type="EMBL" id="KAK4405768.1"/>
    </source>
</evidence>
<keyword evidence="1" id="KW-0812">Transmembrane</keyword>